<dbReference type="SMART" id="SM00065">
    <property type="entry name" value="GAF"/>
    <property type="match status" value="1"/>
</dbReference>
<dbReference type="SMART" id="SM00331">
    <property type="entry name" value="PP2C_SIG"/>
    <property type="match status" value="1"/>
</dbReference>
<evidence type="ECO:0000259" key="12">
    <source>
        <dbReference type="SMART" id="SM00331"/>
    </source>
</evidence>
<comment type="cofactor">
    <cofactor evidence="2">
        <name>heme</name>
        <dbReference type="ChEBI" id="CHEBI:30413"/>
    </cofactor>
</comment>
<evidence type="ECO:0000256" key="8">
    <source>
        <dbReference type="ARBA" id="ARBA00022801"/>
    </source>
</evidence>
<evidence type="ECO:0000256" key="3">
    <source>
        <dbReference type="ARBA" id="ARBA00022490"/>
    </source>
</evidence>
<evidence type="ECO:0000256" key="1">
    <source>
        <dbReference type="ARBA" id="ARBA00001946"/>
    </source>
</evidence>
<keyword evidence="10" id="KW-0408">Iron</keyword>
<proteinExistence type="predicted"/>
<gene>
    <name evidence="13" type="ORF">GCM10018781_33580</name>
</gene>
<dbReference type="GO" id="GO:0070026">
    <property type="term" value="F:nitric oxide binding"/>
    <property type="evidence" value="ECO:0007669"/>
    <property type="project" value="UniProtKB-ARBA"/>
</dbReference>
<dbReference type="GO" id="GO:0070025">
    <property type="term" value="F:carbon monoxide binding"/>
    <property type="evidence" value="ECO:0007669"/>
    <property type="project" value="UniProtKB-ARBA"/>
</dbReference>
<keyword evidence="4" id="KW-0597">Phosphoprotein</keyword>
<evidence type="ECO:0008006" key="15">
    <source>
        <dbReference type="Google" id="ProtNLM"/>
    </source>
</evidence>
<evidence type="ECO:0000256" key="6">
    <source>
        <dbReference type="ARBA" id="ARBA00022723"/>
    </source>
</evidence>
<evidence type="ECO:0000259" key="11">
    <source>
        <dbReference type="SMART" id="SM00065"/>
    </source>
</evidence>
<sequence length="441" mass="47091">MDERPRDTAPLPSRLLTLDSDLNRLSEQLKELARAQGRMGGLLEAVLAISRELELSVVLRRIVTTAMELVEARYGALGVLNEDGRELADFIPVGLDSHELAQLAGVELPRGRGLLGHLIDHPKPLRVDQLSAHRDSAGFPAGHPPMRTLLGVAITVRGRVYGNLYLTDKYDGKPFDADDEAVVTALAGAAGVAIENARLYGRLRAGAEQFQRLLLPRLPDLAPLSAWAVYQPAAEPALLGGDWYDALVLPDGGRAMVVGDVVGHDVAAAAAMSQVRNMLQALIYDDAALPSGVLARLDHTLHALPEVPMATACLARFDRHADGWAMRWSNAGHPPPLLVTPDGRARYLGAPPDVPLGVDTAMPRFDHVCPLPAGATVVMFTDGLVEHPRGDLDEGLRSVAAVAASMADRPLERLGRAVAEARPGDGHDDVAVLALRIPSSP</sequence>
<evidence type="ECO:0000313" key="13">
    <source>
        <dbReference type="EMBL" id="GHH71741.1"/>
    </source>
</evidence>
<dbReference type="FunFam" id="3.30.450.40:FF:000052">
    <property type="entry name" value="Oxygen sensor histidine kinase response regulator DevS/DosS"/>
    <property type="match status" value="1"/>
</dbReference>
<dbReference type="InterPro" id="IPR036457">
    <property type="entry name" value="PPM-type-like_dom_sf"/>
</dbReference>
<dbReference type="GO" id="GO:0070483">
    <property type="term" value="P:detection of hypoxia"/>
    <property type="evidence" value="ECO:0007669"/>
    <property type="project" value="UniProtKB-ARBA"/>
</dbReference>
<dbReference type="GO" id="GO:0005524">
    <property type="term" value="F:ATP binding"/>
    <property type="evidence" value="ECO:0007669"/>
    <property type="project" value="UniProtKB-ARBA"/>
</dbReference>
<keyword evidence="9" id="KW-0460">Magnesium</keyword>
<dbReference type="AlphaFoldDB" id="A0A919KU24"/>
<dbReference type="InterPro" id="IPR052016">
    <property type="entry name" value="Bact_Sigma-Reg"/>
</dbReference>
<dbReference type="InterPro" id="IPR003018">
    <property type="entry name" value="GAF"/>
</dbReference>
<dbReference type="RefSeq" id="WP_190211633.1">
    <property type="nucleotide sequence ID" value="NZ_BNBO01000016.1"/>
</dbReference>
<reference evidence="13" key="1">
    <citation type="journal article" date="2014" name="Int. J. Syst. Evol. Microbiol.">
        <title>Complete genome sequence of Corynebacterium casei LMG S-19264T (=DSM 44701T), isolated from a smear-ripened cheese.</title>
        <authorList>
            <consortium name="US DOE Joint Genome Institute (JGI-PGF)"/>
            <person name="Walter F."/>
            <person name="Albersmeier A."/>
            <person name="Kalinowski J."/>
            <person name="Ruckert C."/>
        </authorList>
    </citation>
    <scope>NUCLEOTIDE SEQUENCE</scope>
    <source>
        <strain evidence="13">JCM 4646</strain>
    </source>
</reference>
<evidence type="ECO:0000256" key="5">
    <source>
        <dbReference type="ARBA" id="ARBA00022679"/>
    </source>
</evidence>
<keyword evidence="8" id="KW-0378">Hydrolase</keyword>
<keyword evidence="3" id="KW-0963">Cytoplasm</keyword>
<comment type="cofactor">
    <cofactor evidence="1">
        <name>Mg(2+)</name>
        <dbReference type="ChEBI" id="CHEBI:18420"/>
    </cofactor>
</comment>
<dbReference type="GO" id="GO:0016791">
    <property type="term" value="F:phosphatase activity"/>
    <property type="evidence" value="ECO:0007669"/>
    <property type="project" value="TreeGrafter"/>
</dbReference>
<protein>
    <recommendedName>
        <fullName evidence="15">DNA-binding protein</fullName>
    </recommendedName>
</protein>
<dbReference type="Pfam" id="PF07228">
    <property type="entry name" value="SpoIIE"/>
    <property type="match status" value="1"/>
</dbReference>
<accession>A0A919KU24</accession>
<reference evidence="13" key="2">
    <citation type="submission" date="2020-09" db="EMBL/GenBank/DDBJ databases">
        <authorList>
            <person name="Sun Q."/>
            <person name="Ohkuma M."/>
        </authorList>
    </citation>
    <scope>NUCLEOTIDE SEQUENCE</scope>
    <source>
        <strain evidence="13">JCM 4646</strain>
    </source>
</reference>
<dbReference type="InterPro" id="IPR001932">
    <property type="entry name" value="PPM-type_phosphatase-like_dom"/>
</dbReference>
<keyword evidence="6" id="KW-0479">Metal-binding</keyword>
<dbReference type="Gene3D" id="3.30.450.40">
    <property type="match status" value="1"/>
</dbReference>
<dbReference type="SUPFAM" id="SSF81606">
    <property type="entry name" value="PP2C-like"/>
    <property type="match status" value="1"/>
</dbReference>
<dbReference type="PANTHER" id="PTHR43156:SF2">
    <property type="entry name" value="STAGE II SPORULATION PROTEIN E"/>
    <property type="match status" value="1"/>
</dbReference>
<dbReference type="GO" id="GO:0019826">
    <property type="term" value="F:oxygen sensor activity"/>
    <property type="evidence" value="ECO:0007669"/>
    <property type="project" value="UniProtKB-ARBA"/>
</dbReference>
<dbReference type="GO" id="GO:0019825">
    <property type="term" value="F:oxygen binding"/>
    <property type="evidence" value="ECO:0007669"/>
    <property type="project" value="UniProtKB-ARBA"/>
</dbReference>
<evidence type="ECO:0000256" key="10">
    <source>
        <dbReference type="ARBA" id="ARBA00023004"/>
    </source>
</evidence>
<organism evidence="13 14">
    <name type="scientific">Kitasatospora indigofera</name>
    <dbReference type="NCBI Taxonomy" id="67307"/>
    <lineage>
        <taxon>Bacteria</taxon>
        <taxon>Bacillati</taxon>
        <taxon>Actinomycetota</taxon>
        <taxon>Actinomycetes</taxon>
        <taxon>Kitasatosporales</taxon>
        <taxon>Streptomycetaceae</taxon>
        <taxon>Kitasatospora</taxon>
    </lineage>
</organism>
<dbReference type="EMBL" id="BNBO01000016">
    <property type="protein sequence ID" value="GHH71741.1"/>
    <property type="molecule type" value="Genomic_DNA"/>
</dbReference>
<comment type="caution">
    <text evidence="13">The sequence shown here is derived from an EMBL/GenBank/DDBJ whole genome shotgun (WGS) entry which is preliminary data.</text>
</comment>
<evidence type="ECO:0000313" key="14">
    <source>
        <dbReference type="Proteomes" id="UP000617734"/>
    </source>
</evidence>
<evidence type="ECO:0000256" key="4">
    <source>
        <dbReference type="ARBA" id="ARBA00022553"/>
    </source>
</evidence>
<dbReference type="Proteomes" id="UP000617734">
    <property type="component" value="Unassembled WGS sequence"/>
</dbReference>
<dbReference type="SUPFAM" id="SSF55781">
    <property type="entry name" value="GAF domain-like"/>
    <property type="match status" value="1"/>
</dbReference>
<dbReference type="GeneID" id="95353784"/>
<name>A0A919KU24_9ACTN</name>
<keyword evidence="5" id="KW-0808">Transferase</keyword>
<dbReference type="InterPro" id="IPR029016">
    <property type="entry name" value="GAF-like_dom_sf"/>
</dbReference>
<dbReference type="Gene3D" id="3.60.40.10">
    <property type="entry name" value="PPM-type phosphatase domain"/>
    <property type="match status" value="1"/>
</dbReference>
<feature type="domain" description="PPM-type phosphatase" evidence="12">
    <location>
        <begin position="224"/>
        <end position="437"/>
    </location>
</feature>
<dbReference type="GO" id="GO:0000155">
    <property type="term" value="F:phosphorelay sensor kinase activity"/>
    <property type="evidence" value="ECO:0007669"/>
    <property type="project" value="UniProtKB-ARBA"/>
</dbReference>
<dbReference type="GO" id="GO:0000287">
    <property type="term" value="F:magnesium ion binding"/>
    <property type="evidence" value="ECO:0007669"/>
    <property type="project" value="UniProtKB-ARBA"/>
</dbReference>
<dbReference type="Pfam" id="PF13185">
    <property type="entry name" value="GAF_2"/>
    <property type="match status" value="1"/>
</dbReference>
<evidence type="ECO:0000256" key="9">
    <source>
        <dbReference type="ARBA" id="ARBA00022842"/>
    </source>
</evidence>
<dbReference type="PANTHER" id="PTHR43156">
    <property type="entry name" value="STAGE II SPORULATION PROTEIN E-RELATED"/>
    <property type="match status" value="1"/>
</dbReference>
<keyword evidence="14" id="KW-1185">Reference proteome</keyword>
<dbReference type="GO" id="GO:0020037">
    <property type="term" value="F:heme binding"/>
    <property type="evidence" value="ECO:0007669"/>
    <property type="project" value="UniProtKB-ARBA"/>
</dbReference>
<keyword evidence="7" id="KW-0418">Kinase</keyword>
<feature type="domain" description="GAF" evidence="11">
    <location>
        <begin position="54"/>
        <end position="204"/>
    </location>
</feature>
<evidence type="ECO:0000256" key="7">
    <source>
        <dbReference type="ARBA" id="ARBA00022777"/>
    </source>
</evidence>
<evidence type="ECO:0000256" key="2">
    <source>
        <dbReference type="ARBA" id="ARBA00001971"/>
    </source>
</evidence>